<dbReference type="InterPro" id="IPR048394">
    <property type="entry name" value="FakA-like_M"/>
</dbReference>
<dbReference type="HOGENOM" id="CLU_017496_1_0_14"/>
<dbReference type="GO" id="GO:0004371">
    <property type="term" value="F:glycerone kinase activity"/>
    <property type="evidence" value="ECO:0007669"/>
    <property type="project" value="InterPro"/>
</dbReference>
<dbReference type="InterPro" id="IPR050270">
    <property type="entry name" value="DegV_domain_contain"/>
</dbReference>
<dbReference type="AlphaFoldDB" id="A0A0F6CKY6"/>
<dbReference type="KEGG" id="mgz:GCW_02800"/>
<dbReference type="Gene3D" id="1.25.40.340">
    <property type="match status" value="1"/>
</dbReference>
<dbReference type="NCBIfam" id="TIGR03599">
    <property type="entry name" value="YloV"/>
    <property type="match status" value="1"/>
</dbReference>
<dbReference type="RefSeq" id="WP_011884688.1">
    <property type="nucleotide sequence ID" value="NC_023030.2"/>
</dbReference>
<dbReference type="SMART" id="SM01120">
    <property type="entry name" value="Dak2"/>
    <property type="match status" value="1"/>
</dbReference>
<dbReference type="EMBL" id="CP006916">
    <property type="protein sequence ID" value="AHB99758.1"/>
    <property type="molecule type" value="Genomic_DNA"/>
</dbReference>
<accession>A0A0F6CKY6</accession>
<dbReference type="SUPFAM" id="SSF101473">
    <property type="entry name" value="DhaL-like"/>
    <property type="match status" value="1"/>
</dbReference>
<dbReference type="Proteomes" id="UP000018735">
    <property type="component" value="Chromosome"/>
</dbReference>
<dbReference type="Pfam" id="PF13684">
    <property type="entry name" value="FakA-like_C"/>
    <property type="match status" value="1"/>
</dbReference>
<evidence type="ECO:0000259" key="1">
    <source>
        <dbReference type="PROSITE" id="PS51480"/>
    </source>
</evidence>
<evidence type="ECO:0000313" key="2">
    <source>
        <dbReference type="EMBL" id="AHB99758.1"/>
    </source>
</evidence>
<keyword evidence="2" id="KW-0418">Kinase</keyword>
<reference evidence="2 3" key="1">
    <citation type="journal article" date="2011" name="PLoS ONE">
        <title>Core proteome of the minimal cell: comparative proteomics of three mollicute species.</title>
        <authorList>
            <person name="Fisunov G.Y."/>
            <person name="Alexeev D.G."/>
            <person name="Bazaleev N.A."/>
            <person name="Ladygina V.G."/>
            <person name="Galyamina M.A."/>
            <person name="Kondratov I.G."/>
            <person name="Zhukova N.A."/>
            <person name="Serebryakova M.V."/>
            <person name="Demina I.A."/>
            <person name="Govorun V.M."/>
        </authorList>
    </citation>
    <scope>NUCLEOTIDE SEQUENCE [LARGE SCALE GENOMIC DNA]</scope>
    <source>
        <strain evidence="2 3">S6</strain>
    </source>
</reference>
<dbReference type="PANTHER" id="PTHR33434:SF4">
    <property type="entry name" value="PHOSPHATASE PROTEIN"/>
    <property type="match status" value="1"/>
</dbReference>
<dbReference type="GO" id="GO:0006071">
    <property type="term" value="P:glycerol metabolic process"/>
    <property type="evidence" value="ECO:0007669"/>
    <property type="project" value="InterPro"/>
</dbReference>
<dbReference type="InterPro" id="IPR036117">
    <property type="entry name" value="DhaL_dom_sf"/>
</dbReference>
<dbReference type="Pfam" id="PF02734">
    <property type="entry name" value="Dak2"/>
    <property type="match status" value="1"/>
</dbReference>
<proteinExistence type="predicted"/>
<feature type="domain" description="DhaL" evidence="1">
    <location>
        <begin position="9"/>
        <end position="201"/>
    </location>
</feature>
<dbReference type="SMART" id="SM01121">
    <property type="entry name" value="Dak1_2"/>
    <property type="match status" value="1"/>
</dbReference>
<dbReference type="Pfam" id="PF21645">
    <property type="entry name" value="FakA-like_M"/>
    <property type="match status" value="1"/>
</dbReference>
<dbReference type="InterPro" id="IPR019986">
    <property type="entry name" value="YloV-like"/>
</dbReference>
<dbReference type="InterPro" id="IPR033470">
    <property type="entry name" value="FakA-like_C"/>
</dbReference>
<organism evidence="2 3">
    <name type="scientific">Mycoplasmoides gallisepticum S6</name>
    <dbReference type="NCBI Taxonomy" id="1006581"/>
    <lineage>
        <taxon>Bacteria</taxon>
        <taxon>Bacillati</taxon>
        <taxon>Mycoplasmatota</taxon>
        <taxon>Mycoplasmoidales</taxon>
        <taxon>Mycoplasmoidaceae</taxon>
        <taxon>Mycoplasmoides</taxon>
    </lineage>
</organism>
<dbReference type="PANTHER" id="PTHR33434">
    <property type="entry name" value="DEGV DOMAIN-CONTAINING PROTEIN DR_1986-RELATED"/>
    <property type="match status" value="1"/>
</dbReference>
<name>A0A0F6CKY6_MYCGL</name>
<evidence type="ECO:0000313" key="3">
    <source>
        <dbReference type="Proteomes" id="UP000018735"/>
    </source>
</evidence>
<dbReference type="PROSITE" id="PS51480">
    <property type="entry name" value="DHAL"/>
    <property type="match status" value="1"/>
</dbReference>
<gene>
    <name evidence="2" type="ORF">GCW_02800</name>
</gene>
<protein>
    <submittedName>
        <fullName evidence="2">Dihydroxyacetone kinase, DAK2 domain fusion protein YloV</fullName>
    </submittedName>
</protein>
<keyword evidence="2" id="KW-0808">Transferase</keyword>
<dbReference type="InterPro" id="IPR004007">
    <property type="entry name" value="DhaL_dom"/>
</dbReference>
<sequence length="574" mass="63817">MASDTLTTKQLQSMFIEGYNVIFNRYEYINNLNVFPVPDGDTGTNMKITTKGGVDAISDLEFNSLQSLGKVFATGLFMNACGNSGVIFSQIIKGFTKSLPDGDEVGIKQLINSFKEAKEVAYSVIQSPVEGTILTVIRLTADQLVQKQDEISSVEQLFELATEFAKDALKQTPKMLPALKSANVVDSGGFGLVSFLEGMLTELTKDFSRLNNDKQFVSKKALSSEAEQELVEEGHGYCTEFLLKLGLKAKDDQTKIKFNEEKFKKEISKDVESLVLINDKEEGIVKLHAHTLTPDLVLKHAQAYGEFLKVKIENMNKQVTERKQNDSNLGQLANKPIDLLMDIDLSKIKDFKTETAIIATVPSRVLGKMIVQNYDVDQFIDTSATGNPTIKDFVKNIYSVKSKNVIIVVDDTNLLLSAKEAIALLKKHINCELISCQNFIEALSAISGYMRSDSLKSNVKVLHKIIKSTGSAFISTSVKNIKYPHLQVYKGDYIGVMKKKIIVSDSDIYKCLLDTVAQLIDEVKKPELVLIIYGKNTSSSEVRTIVKLISEKFGIYCEAINGSQKLYQYYIGVQ</sequence>
<dbReference type="eggNOG" id="COG1461">
    <property type="taxonomic scope" value="Bacteria"/>
</dbReference>